<dbReference type="GeneID" id="18812978"/>
<dbReference type="Proteomes" id="UP000008064">
    <property type="component" value="Unassembled WGS sequence"/>
</dbReference>
<proteinExistence type="predicted"/>
<dbReference type="HOGENOM" id="CLU_1415963_0_0_1"/>
<dbReference type="RefSeq" id="XP_007324214.1">
    <property type="nucleotide sequence ID" value="XM_007324152.1"/>
</dbReference>
<dbReference type="AlphaFoldDB" id="F8PCP1"/>
<evidence type="ECO:0000313" key="1">
    <source>
        <dbReference type="EMBL" id="EGO18990.1"/>
    </source>
</evidence>
<dbReference type="EMBL" id="GL945445">
    <property type="protein sequence ID" value="EGO18990.1"/>
    <property type="molecule type" value="Genomic_DNA"/>
</dbReference>
<sequence>MYPQAFESEDAHTQCPGHADIAESFDTAAIAGTANFFHFLRHQPSEMVSRQFAWFQMMGIIAGLTAPLFTQSQCCSKSSQKQKTTADGSSDYEKAVALNELTRTDNELLQTRIEALHKELNYVRTQISTHRGQARVWEVRWAEEARQCDLMRHYISEEDLNKCLPSSQVDLTRYKPAKLRHRDHWSTSSCDS</sequence>
<reference evidence="1" key="1">
    <citation type="submission" date="2011-04" db="EMBL/GenBank/DDBJ databases">
        <title>Evolution of plant cell wall degrading machinery underlies the functional diversity of forest fungi.</title>
        <authorList>
            <consortium name="US DOE Joint Genome Institute (JGI-PGF)"/>
            <person name="Eastwood D.C."/>
            <person name="Floudas D."/>
            <person name="Binder M."/>
            <person name="Majcherczyk A."/>
            <person name="Schneider P."/>
            <person name="Aerts A."/>
            <person name="Asiegbu F.O."/>
            <person name="Baker S.E."/>
            <person name="Barry K."/>
            <person name="Bendiksby M."/>
            <person name="Blumentritt M."/>
            <person name="Coutinho P.M."/>
            <person name="Cullen D."/>
            <person name="Cullen D."/>
            <person name="Gathman A."/>
            <person name="Goodell B."/>
            <person name="Henrissat B."/>
            <person name="Ihrmark K."/>
            <person name="Kauserud H."/>
            <person name="Kohler A."/>
            <person name="LaButti K."/>
            <person name="Lapidus A."/>
            <person name="Lavin J.L."/>
            <person name="Lee Y.-H."/>
            <person name="Lindquist E."/>
            <person name="Lilly W."/>
            <person name="Lucas S."/>
            <person name="Morin E."/>
            <person name="Murat C."/>
            <person name="Oguiza J.A."/>
            <person name="Park J."/>
            <person name="Pisabarro A.G."/>
            <person name="Riley R."/>
            <person name="Rosling A."/>
            <person name="Salamov A."/>
            <person name="Schmidt O."/>
            <person name="Schmutz J."/>
            <person name="Skrede I."/>
            <person name="Stenlid J."/>
            <person name="Wiebenga A."/>
            <person name="Xie X."/>
            <person name="Kues U."/>
            <person name="Hibbett D.S."/>
            <person name="Hoffmeister D."/>
            <person name="Hogberg N."/>
            <person name="Martin F."/>
            <person name="Grigoriev I.V."/>
            <person name="Watkinson S.C."/>
        </authorList>
    </citation>
    <scope>NUCLEOTIDE SEQUENCE</scope>
    <source>
        <strain evidence="1">S7.9</strain>
    </source>
</reference>
<gene>
    <name evidence="1" type="ORF">SERLADRAFT_411909</name>
</gene>
<dbReference type="KEGG" id="sla:SERLADRAFT_411909"/>
<name>F8PCP1_SERL9</name>
<protein>
    <submittedName>
        <fullName evidence="1">Uncharacterized protein</fullName>
    </submittedName>
</protein>
<organism>
    <name type="scientific">Serpula lacrymans var. lacrymans (strain S7.9)</name>
    <name type="common">Dry rot fungus</name>
    <dbReference type="NCBI Taxonomy" id="578457"/>
    <lineage>
        <taxon>Eukaryota</taxon>
        <taxon>Fungi</taxon>
        <taxon>Dikarya</taxon>
        <taxon>Basidiomycota</taxon>
        <taxon>Agaricomycotina</taxon>
        <taxon>Agaricomycetes</taxon>
        <taxon>Agaricomycetidae</taxon>
        <taxon>Boletales</taxon>
        <taxon>Coniophorineae</taxon>
        <taxon>Serpulaceae</taxon>
        <taxon>Serpula</taxon>
    </lineage>
</organism>
<accession>F8PCP1</accession>